<gene>
    <name evidence="2" type="ORF">F7R26_026410</name>
</gene>
<evidence type="ECO:0000259" key="1">
    <source>
        <dbReference type="PROSITE" id="PS50206"/>
    </source>
</evidence>
<sequence>MTQSIDAVTLRGWLNDGQPLALFDVREHGQYGEGHPFFAVPLPYSRLELDVALLAPRLAERIVLLDAGDGVAELAAQRLASLGYSNLTLLAGGAAAWAAAGYTLFKGVNVPSKTFGELVEHQQHTPRLSAAELVARRDSGEPLVLVDGRTFAEHQKMTIPGAHSLPNGELALRLAALLPDAQTTVVVHCAGRTRSIIGAQTLRNLGLPNPVLALENGTQGWYLADHALEHGSQRRYPAAPPASELAEARARSARLLQRAGLPALSATQAQQWLDDESRTTYLLDIRTAEEFAQGSIDGARHAPGGQLVQATDQYIGVRGSRVIVFDDDGVRAPVVASWLYQLGYESAVLAHGVNAAIKASAPPRTLPAHALPVLDANLLRALYAQAPDALRIDLRESAEYARGHAEGAAWSIRPRLPATLDRLGATPDQPVILIASEPHIANLAGQDLLAAGYRHVYRLAEGYRTWQAAGLPEAAEPVGLPPEARIDYLFFVHDRHEGNKDAARAYLAWETGLIAQCAPDELGHFRVLASAGQAADQSKAA</sequence>
<dbReference type="Proteomes" id="UP000397656">
    <property type="component" value="Chromosome 2"/>
</dbReference>
<proteinExistence type="predicted"/>
<dbReference type="InterPro" id="IPR036873">
    <property type="entry name" value="Rhodanese-like_dom_sf"/>
</dbReference>
<dbReference type="RefSeq" id="WP_150992222.1">
    <property type="nucleotide sequence ID" value="NZ_CP062804.1"/>
</dbReference>
<dbReference type="GO" id="GO:0004792">
    <property type="term" value="F:thiosulfate-cyanide sulfurtransferase activity"/>
    <property type="evidence" value="ECO:0007669"/>
    <property type="project" value="TreeGrafter"/>
</dbReference>
<dbReference type="PANTHER" id="PTHR44086:SF10">
    <property type="entry name" value="THIOSULFATE SULFURTRANSFERASE_RHODANESE-LIKE DOMAIN-CONTAINING PROTEIN 3"/>
    <property type="match status" value="1"/>
</dbReference>
<organism evidence="2 3">
    <name type="scientific">Cupriavidus basilensis</name>
    <dbReference type="NCBI Taxonomy" id="68895"/>
    <lineage>
        <taxon>Bacteria</taxon>
        <taxon>Pseudomonadati</taxon>
        <taxon>Pseudomonadota</taxon>
        <taxon>Betaproteobacteria</taxon>
        <taxon>Burkholderiales</taxon>
        <taxon>Burkholderiaceae</taxon>
        <taxon>Cupriavidus</taxon>
    </lineage>
</organism>
<dbReference type="InterPro" id="IPR001763">
    <property type="entry name" value="Rhodanese-like_dom"/>
</dbReference>
<dbReference type="PANTHER" id="PTHR44086">
    <property type="entry name" value="THIOSULFATE SULFURTRANSFERASE RDL2, MITOCHONDRIAL-RELATED"/>
    <property type="match status" value="1"/>
</dbReference>
<dbReference type="SUPFAM" id="SSF52821">
    <property type="entry name" value="Rhodanese/Cell cycle control phosphatase"/>
    <property type="match status" value="4"/>
</dbReference>
<accession>A0A643FK04</accession>
<keyword evidence="2" id="KW-0808">Transferase</keyword>
<feature type="domain" description="Rhodanese" evidence="1">
    <location>
        <begin position="276"/>
        <end position="366"/>
    </location>
</feature>
<name>A0A643FK04_9BURK</name>
<reference evidence="2 3" key="1">
    <citation type="submission" date="2020-10" db="EMBL/GenBank/DDBJ databases">
        <title>Complete genome sequence of Cupriavidus basilensis CCUG 49340T.</title>
        <authorList>
            <person name="Salva-Serra F."/>
            <person name="Donoso R.A."/>
            <person name="Cho K.H."/>
            <person name="Yoo J.A."/>
            <person name="Lee K."/>
            <person name="Yoon S.-H."/>
            <person name="Perez-Pantoja D."/>
            <person name="Moore E.R.B."/>
        </authorList>
    </citation>
    <scope>NUCLEOTIDE SEQUENCE [LARGE SCALE GENOMIC DNA]</scope>
    <source>
        <strain evidence="3">CCUG 49340</strain>
    </source>
</reference>
<evidence type="ECO:0000313" key="3">
    <source>
        <dbReference type="Proteomes" id="UP000397656"/>
    </source>
</evidence>
<dbReference type="PROSITE" id="PS50206">
    <property type="entry name" value="RHODANESE_3"/>
    <property type="match status" value="4"/>
</dbReference>
<feature type="domain" description="Rhodanese" evidence="1">
    <location>
        <begin position="385"/>
        <end position="475"/>
    </location>
</feature>
<evidence type="ECO:0000313" key="2">
    <source>
        <dbReference type="EMBL" id="QOT80938.1"/>
    </source>
</evidence>
<dbReference type="Pfam" id="PF00581">
    <property type="entry name" value="Rhodanese"/>
    <property type="match status" value="4"/>
</dbReference>
<protein>
    <submittedName>
        <fullName evidence="2">Sulfurtransferase</fullName>
    </submittedName>
</protein>
<dbReference type="GeneID" id="98404482"/>
<dbReference type="Gene3D" id="3.40.250.10">
    <property type="entry name" value="Rhodanese-like domain"/>
    <property type="match status" value="4"/>
</dbReference>
<feature type="domain" description="Rhodanese" evidence="1">
    <location>
        <begin position="16"/>
        <end position="106"/>
    </location>
</feature>
<dbReference type="EMBL" id="CP062804">
    <property type="protein sequence ID" value="QOT80938.1"/>
    <property type="molecule type" value="Genomic_DNA"/>
</dbReference>
<dbReference type="AlphaFoldDB" id="A0A643FK04"/>
<feature type="domain" description="Rhodanese" evidence="1">
    <location>
        <begin position="139"/>
        <end position="230"/>
    </location>
</feature>
<dbReference type="SMART" id="SM00450">
    <property type="entry name" value="RHOD"/>
    <property type="match status" value="4"/>
</dbReference>